<proteinExistence type="predicted"/>
<organism evidence="1 3">
    <name type="scientific">Medicago truncatula</name>
    <name type="common">Barrel medic</name>
    <name type="synonym">Medicago tribuloides</name>
    <dbReference type="NCBI Taxonomy" id="3880"/>
    <lineage>
        <taxon>Eukaryota</taxon>
        <taxon>Viridiplantae</taxon>
        <taxon>Streptophyta</taxon>
        <taxon>Embryophyta</taxon>
        <taxon>Tracheophyta</taxon>
        <taxon>Spermatophyta</taxon>
        <taxon>Magnoliopsida</taxon>
        <taxon>eudicotyledons</taxon>
        <taxon>Gunneridae</taxon>
        <taxon>Pentapetalae</taxon>
        <taxon>rosids</taxon>
        <taxon>fabids</taxon>
        <taxon>Fabales</taxon>
        <taxon>Fabaceae</taxon>
        <taxon>Papilionoideae</taxon>
        <taxon>50 kb inversion clade</taxon>
        <taxon>NPAAA clade</taxon>
        <taxon>Hologalegina</taxon>
        <taxon>IRL clade</taxon>
        <taxon>Trifolieae</taxon>
        <taxon>Medicago</taxon>
    </lineage>
</organism>
<evidence type="ECO:0000313" key="2">
    <source>
        <dbReference type="EnsemblPlants" id="KEH22999"/>
    </source>
</evidence>
<dbReference type="Proteomes" id="UP000002051">
    <property type="component" value="Unassembled WGS sequence"/>
</dbReference>
<protein>
    <submittedName>
        <fullName evidence="1 2">Uncharacterized protein</fullName>
    </submittedName>
</protein>
<dbReference type="HOGENOM" id="CLU_2835031_0_0_1"/>
<sequence>MDMFIMEGVIMEGVIMEVVVEVAAEGVEKTQNDGGLVGPHKSVCKICSGLSALDAIMISSSTKDYL</sequence>
<gene>
    <name evidence="1" type="ordered locus">MTR_7g063570</name>
</gene>
<dbReference type="EnsemblPlants" id="KEH22999">
    <property type="protein sequence ID" value="KEH22999"/>
    <property type="gene ID" value="MTR_7g063570"/>
</dbReference>
<accession>A0A072TZQ7</accession>
<keyword evidence="3" id="KW-1185">Reference proteome</keyword>
<reference evidence="1 3" key="2">
    <citation type="journal article" date="2014" name="BMC Genomics">
        <title>An improved genome release (version Mt4.0) for the model legume Medicago truncatula.</title>
        <authorList>
            <person name="Tang H."/>
            <person name="Krishnakumar V."/>
            <person name="Bidwell S."/>
            <person name="Rosen B."/>
            <person name="Chan A."/>
            <person name="Zhou S."/>
            <person name="Gentzbittel L."/>
            <person name="Childs K.L."/>
            <person name="Yandell M."/>
            <person name="Gundlach H."/>
            <person name="Mayer K.F."/>
            <person name="Schwartz D.C."/>
            <person name="Town C.D."/>
        </authorList>
    </citation>
    <scope>GENOME REANNOTATION</scope>
    <source>
        <strain evidence="1">A17</strain>
        <strain evidence="2 3">cv. Jemalong A17</strain>
    </source>
</reference>
<evidence type="ECO:0000313" key="1">
    <source>
        <dbReference type="EMBL" id="KEH22999.1"/>
    </source>
</evidence>
<dbReference type="EMBL" id="CM001223">
    <property type="protein sequence ID" value="KEH22999.1"/>
    <property type="molecule type" value="Genomic_DNA"/>
</dbReference>
<reference evidence="2" key="3">
    <citation type="submission" date="2015-04" db="UniProtKB">
        <authorList>
            <consortium name="EnsemblPlants"/>
        </authorList>
    </citation>
    <scope>IDENTIFICATION</scope>
    <source>
        <strain evidence="2">cv. Jemalong A17</strain>
    </source>
</reference>
<reference evidence="1 3" key="1">
    <citation type="journal article" date="2011" name="Nature">
        <title>The Medicago genome provides insight into the evolution of rhizobial symbioses.</title>
        <authorList>
            <person name="Young N.D."/>
            <person name="Debelle F."/>
            <person name="Oldroyd G.E."/>
            <person name="Geurts R."/>
            <person name="Cannon S.B."/>
            <person name="Udvardi M.K."/>
            <person name="Benedito V.A."/>
            <person name="Mayer K.F."/>
            <person name="Gouzy J."/>
            <person name="Schoof H."/>
            <person name="Van de Peer Y."/>
            <person name="Proost S."/>
            <person name="Cook D.R."/>
            <person name="Meyers B.C."/>
            <person name="Spannagl M."/>
            <person name="Cheung F."/>
            <person name="De Mita S."/>
            <person name="Krishnakumar V."/>
            <person name="Gundlach H."/>
            <person name="Zhou S."/>
            <person name="Mudge J."/>
            <person name="Bharti A.K."/>
            <person name="Murray J.D."/>
            <person name="Naoumkina M.A."/>
            <person name="Rosen B."/>
            <person name="Silverstein K.A."/>
            <person name="Tang H."/>
            <person name="Rombauts S."/>
            <person name="Zhao P.X."/>
            <person name="Zhou P."/>
            <person name="Barbe V."/>
            <person name="Bardou P."/>
            <person name="Bechner M."/>
            <person name="Bellec A."/>
            <person name="Berger A."/>
            <person name="Berges H."/>
            <person name="Bidwell S."/>
            <person name="Bisseling T."/>
            <person name="Choisne N."/>
            <person name="Couloux A."/>
            <person name="Denny R."/>
            <person name="Deshpande S."/>
            <person name="Dai X."/>
            <person name="Doyle J.J."/>
            <person name="Dudez A.M."/>
            <person name="Farmer A.D."/>
            <person name="Fouteau S."/>
            <person name="Franken C."/>
            <person name="Gibelin C."/>
            <person name="Gish J."/>
            <person name="Goldstein S."/>
            <person name="Gonzalez A.J."/>
            <person name="Green P.J."/>
            <person name="Hallab A."/>
            <person name="Hartog M."/>
            <person name="Hua A."/>
            <person name="Humphray S.J."/>
            <person name="Jeong D.H."/>
            <person name="Jing Y."/>
            <person name="Jocker A."/>
            <person name="Kenton S.M."/>
            <person name="Kim D.J."/>
            <person name="Klee K."/>
            <person name="Lai H."/>
            <person name="Lang C."/>
            <person name="Lin S."/>
            <person name="Macmil S.L."/>
            <person name="Magdelenat G."/>
            <person name="Matthews L."/>
            <person name="McCorrison J."/>
            <person name="Monaghan E.L."/>
            <person name="Mun J.H."/>
            <person name="Najar F.Z."/>
            <person name="Nicholson C."/>
            <person name="Noirot C."/>
            <person name="O'Bleness M."/>
            <person name="Paule C.R."/>
            <person name="Poulain J."/>
            <person name="Prion F."/>
            <person name="Qin B."/>
            <person name="Qu C."/>
            <person name="Retzel E.F."/>
            <person name="Riddle C."/>
            <person name="Sallet E."/>
            <person name="Samain S."/>
            <person name="Samson N."/>
            <person name="Sanders I."/>
            <person name="Saurat O."/>
            <person name="Scarpelli C."/>
            <person name="Schiex T."/>
            <person name="Segurens B."/>
            <person name="Severin A.J."/>
            <person name="Sherrier D.J."/>
            <person name="Shi R."/>
            <person name="Sims S."/>
            <person name="Singer S.R."/>
            <person name="Sinharoy S."/>
            <person name="Sterck L."/>
            <person name="Viollet A."/>
            <person name="Wang B.B."/>
            <person name="Wang K."/>
            <person name="Wang M."/>
            <person name="Wang X."/>
            <person name="Warfsmann J."/>
            <person name="Weissenbach J."/>
            <person name="White D.D."/>
            <person name="White J.D."/>
            <person name="Wiley G.B."/>
            <person name="Wincker P."/>
            <person name="Xing Y."/>
            <person name="Yang L."/>
            <person name="Yao Z."/>
            <person name="Ying F."/>
            <person name="Zhai J."/>
            <person name="Zhou L."/>
            <person name="Zuber A."/>
            <person name="Denarie J."/>
            <person name="Dixon R.A."/>
            <person name="May G.D."/>
            <person name="Schwartz D.C."/>
            <person name="Rogers J."/>
            <person name="Quetier F."/>
            <person name="Town C.D."/>
            <person name="Roe B.A."/>
        </authorList>
    </citation>
    <scope>NUCLEOTIDE SEQUENCE [LARGE SCALE GENOMIC DNA]</scope>
    <source>
        <strain evidence="1">A17</strain>
        <strain evidence="2 3">cv. Jemalong A17</strain>
    </source>
</reference>
<evidence type="ECO:0000313" key="3">
    <source>
        <dbReference type="Proteomes" id="UP000002051"/>
    </source>
</evidence>
<name>A0A072TZQ7_MEDTR</name>
<dbReference type="AlphaFoldDB" id="A0A072TZQ7"/>